<dbReference type="Pfam" id="PF13380">
    <property type="entry name" value="CoA_binding_2"/>
    <property type="match status" value="1"/>
</dbReference>
<dbReference type="InterPro" id="IPR003781">
    <property type="entry name" value="CoA-bd"/>
</dbReference>
<dbReference type="Proteomes" id="UP000614424">
    <property type="component" value="Unassembled WGS sequence"/>
</dbReference>
<dbReference type="EMBL" id="JACNJZ010000095">
    <property type="protein sequence ID" value="MBC8317639.1"/>
    <property type="molecule type" value="Genomic_DNA"/>
</dbReference>
<organism evidence="2 3">
    <name type="scientific">Candidatus Desulfobia pelagia</name>
    <dbReference type="NCBI Taxonomy" id="2841692"/>
    <lineage>
        <taxon>Bacteria</taxon>
        <taxon>Pseudomonadati</taxon>
        <taxon>Thermodesulfobacteriota</taxon>
        <taxon>Desulfobulbia</taxon>
        <taxon>Desulfobulbales</taxon>
        <taxon>Desulfobulbaceae</taxon>
        <taxon>Candidatus Desulfobia</taxon>
    </lineage>
</organism>
<dbReference type="Gene3D" id="3.40.50.720">
    <property type="entry name" value="NAD(P)-binding Rossmann-like Domain"/>
    <property type="match status" value="1"/>
</dbReference>
<evidence type="ECO:0000259" key="1">
    <source>
        <dbReference type="SMART" id="SM00881"/>
    </source>
</evidence>
<dbReference type="PANTHER" id="PTHR33303:SF2">
    <property type="entry name" value="COA-BINDING DOMAIN-CONTAINING PROTEIN"/>
    <property type="match status" value="1"/>
</dbReference>
<dbReference type="AlphaFoldDB" id="A0A8J6NCY2"/>
<sequence length="136" mass="14837">MLTDFTHIKKILVDCQVIAVVGLSPKASRPSNQVATYLQEKGYTVIPVNPGQTEILGQTCYPDLLAIPAKVDLVNIFRKSEDVEPVVADAVKIQARAVWMQQGIVNQKAAEVAREAGIAVVMDRCIKVDHQNLITG</sequence>
<reference evidence="2 3" key="1">
    <citation type="submission" date="2020-08" db="EMBL/GenBank/DDBJ databases">
        <title>Bridging the membrane lipid divide: bacteria of the FCB group superphylum have the potential to synthesize archaeal ether lipids.</title>
        <authorList>
            <person name="Villanueva L."/>
            <person name="Von Meijenfeldt F.A.B."/>
            <person name="Westbye A.B."/>
            <person name="Yadav S."/>
            <person name="Hopmans E.C."/>
            <person name="Dutilh B.E."/>
            <person name="Sinninghe Damste J.S."/>
        </authorList>
    </citation>
    <scope>NUCLEOTIDE SEQUENCE [LARGE SCALE GENOMIC DNA]</scope>
    <source>
        <strain evidence="2">NIOZ-UU47</strain>
    </source>
</reference>
<feature type="domain" description="CoA-binding" evidence="1">
    <location>
        <begin position="12"/>
        <end position="104"/>
    </location>
</feature>
<evidence type="ECO:0000313" key="2">
    <source>
        <dbReference type="EMBL" id="MBC8317639.1"/>
    </source>
</evidence>
<name>A0A8J6NCY2_9BACT</name>
<protein>
    <submittedName>
        <fullName evidence="2">CoA-binding protein</fullName>
    </submittedName>
</protein>
<gene>
    <name evidence="2" type="ORF">H8E41_07005</name>
</gene>
<accession>A0A8J6NCY2</accession>
<dbReference type="SUPFAM" id="SSF51735">
    <property type="entry name" value="NAD(P)-binding Rossmann-fold domains"/>
    <property type="match status" value="1"/>
</dbReference>
<evidence type="ECO:0000313" key="3">
    <source>
        <dbReference type="Proteomes" id="UP000614424"/>
    </source>
</evidence>
<proteinExistence type="predicted"/>
<comment type="caution">
    <text evidence="2">The sequence shown here is derived from an EMBL/GenBank/DDBJ whole genome shotgun (WGS) entry which is preliminary data.</text>
</comment>
<dbReference type="InterPro" id="IPR036291">
    <property type="entry name" value="NAD(P)-bd_dom_sf"/>
</dbReference>
<dbReference type="PANTHER" id="PTHR33303">
    <property type="entry name" value="CYTOPLASMIC PROTEIN-RELATED"/>
    <property type="match status" value="1"/>
</dbReference>
<dbReference type="SMART" id="SM00881">
    <property type="entry name" value="CoA_binding"/>
    <property type="match status" value="1"/>
</dbReference>